<evidence type="ECO:0000256" key="1">
    <source>
        <dbReference type="SAM" id="MobiDB-lite"/>
    </source>
</evidence>
<name>A0A8T0EAZ9_ARGBR</name>
<reference evidence="2" key="2">
    <citation type="submission" date="2020-06" db="EMBL/GenBank/DDBJ databases">
        <authorList>
            <person name="Sheffer M."/>
        </authorList>
    </citation>
    <scope>NUCLEOTIDE SEQUENCE</scope>
</reference>
<proteinExistence type="predicted"/>
<dbReference type="EMBL" id="JABXBU010002228">
    <property type="protein sequence ID" value="KAF8769813.1"/>
    <property type="molecule type" value="Genomic_DNA"/>
</dbReference>
<evidence type="ECO:0000313" key="2">
    <source>
        <dbReference type="EMBL" id="KAF8769813.1"/>
    </source>
</evidence>
<organism evidence="2 3">
    <name type="scientific">Argiope bruennichi</name>
    <name type="common">Wasp spider</name>
    <name type="synonym">Aranea bruennichi</name>
    <dbReference type="NCBI Taxonomy" id="94029"/>
    <lineage>
        <taxon>Eukaryota</taxon>
        <taxon>Metazoa</taxon>
        <taxon>Ecdysozoa</taxon>
        <taxon>Arthropoda</taxon>
        <taxon>Chelicerata</taxon>
        <taxon>Arachnida</taxon>
        <taxon>Araneae</taxon>
        <taxon>Araneomorphae</taxon>
        <taxon>Entelegynae</taxon>
        <taxon>Araneoidea</taxon>
        <taxon>Araneidae</taxon>
        <taxon>Argiope</taxon>
    </lineage>
</organism>
<gene>
    <name evidence="2" type="ORF">HNY73_017422</name>
</gene>
<feature type="region of interest" description="Disordered" evidence="1">
    <location>
        <begin position="1"/>
        <end position="75"/>
    </location>
</feature>
<evidence type="ECO:0000313" key="3">
    <source>
        <dbReference type="Proteomes" id="UP000807504"/>
    </source>
</evidence>
<dbReference type="Proteomes" id="UP000807504">
    <property type="component" value="Unassembled WGS sequence"/>
</dbReference>
<keyword evidence="3" id="KW-1185">Reference proteome</keyword>
<comment type="caution">
    <text evidence="2">The sequence shown here is derived from an EMBL/GenBank/DDBJ whole genome shotgun (WGS) entry which is preliminary data.</text>
</comment>
<feature type="compositionally biased region" description="Polar residues" evidence="1">
    <location>
        <begin position="15"/>
        <end position="25"/>
    </location>
</feature>
<accession>A0A8T0EAZ9</accession>
<feature type="compositionally biased region" description="Basic and acidic residues" evidence="1">
    <location>
        <begin position="28"/>
        <end position="45"/>
    </location>
</feature>
<reference evidence="2" key="1">
    <citation type="journal article" date="2020" name="bioRxiv">
        <title>Chromosome-level reference genome of the European wasp spider Argiope bruennichi: a resource for studies on range expansion and evolutionary adaptation.</title>
        <authorList>
            <person name="Sheffer M.M."/>
            <person name="Hoppe A."/>
            <person name="Krehenwinkel H."/>
            <person name="Uhl G."/>
            <person name="Kuss A.W."/>
            <person name="Jensen L."/>
            <person name="Jensen C."/>
            <person name="Gillespie R.G."/>
            <person name="Hoff K.J."/>
            <person name="Prost S."/>
        </authorList>
    </citation>
    <scope>NUCLEOTIDE SEQUENCE</scope>
</reference>
<dbReference type="AlphaFoldDB" id="A0A8T0EAZ9"/>
<sequence length="75" mass="8209">MPVDQLSHAWKLGNPGSTEKYSTGPSLGERDSPSSERGKKMEYKNDSISTPDGYRSPRTDSCRGNEPILLRPGNA</sequence>
<protein>
    <submittedName>
        <fullName evidence="2">Uncharacterized protein</fullName>
    </submittedName>
</protein>